<proteinExistence type="predicted"/>
<name>A0A8J2K518_9HEXA</name>
<dbReference type="AlphaFoldDB" id="A0A8J2K518"/>
<dbReference type="Pfam" id="PF05380">
    <property type="entry name" value="Peptidase_A17"/>
    <property type="match status" value="1"/>
</dbReference>
<organism evidence="1 2">
    <name type="scientific">Allacma fusca</name>
    <dbReference type="NCBI Taxonomy" id="39272"/>
    <lineage>
        <taxon>Eukaryota</taxon>
        <taxon>Metazoa</taxon>
        <taxon>Ecdysozoa</taxon>
        <taxon>Arthropoda</taxon>
        <taxon>Hexapoda</taxon>
        <taxon>Collembola</taxon>
        <taxon>Symphypleona</taxon>
        <taxon>Sminthuridae</taxon>
        <taxon>Allacma</taxon>
    </lineage>
</organism>
<keyword evidence="2" id="KW-1185">Reference proteome</keyword>
<dbReference type="InterPro" id="IPR008042">
    <property type="entry name" value="Retrotrans_Pao"/>
</dbReference>
<dbReference type="OrthoDB" id="8026138at2759"/>
<dbReference type="PANTHER" id="PTHR47331:SF6">
    <property type="entry name" value="DOUBLECORTIN DOMAIN-CONTAINING PROTEIN"/>
    <property type="match status" value="1"/>
</dbReference>
<comment type="caution">
    <text evidence="1">The sequence shown here is derived from an EMBL/GenBank/DDBJ whole genome shotgun (WGS) entry which is preliminary data.</text>
</comment>
<feature type="non-terminal residue" evidence="1">
    <location>
        <position position="217"/>
    </location>
</feature>
<evidence type="ECO:0000313" key="1">
    <source>
        <dbReference type="EMBL" id="CAG7728146.1"/>
    </source>
</evidence>
<sequence length="217" mass="25452">MNLDEFSDERVLGMKWKPTKDVFYFVLKFHKVPKEVLEKSRSPTKREVASVVPSIFDVFGFIAHFTIRAKILQQQIWRMGGEWDDPIPDCIRISWEDWVNDLKKLEQLQIPRCYFPNLDEITQIELHVFSDASQQAKAVVIYARFVKNDIITTRFVIGRSWVTPLKPVSIPRLELQAALLGSRLATFVQENRSIKFCRVQFWTDSSTVLCWLRSEAR</sequence>
<dbReference type="Proteomes" id="UP000708208">
    <property type="component" value="Unassembled WGS sequence"/>
</dbReference>
<dbReference type="EMBL" id="CAJVCH010159241">
    <property type="protein sequence ID" value="CAG7728146.1"/>
    <property type="molecule type" value="Genomic_DNA"/>
</dbReference>
<gene>
    <name evidence="1" type="ORF">AFUS01_LOCUS16950</name>
</gene>
<dbReference type="PANTHER" id="PTHR47331">
    <property type="entry name" value="PHD-TYPE DOMAIN-CONTAINING PROTEIN"/>
    <property type="match status" value="1"/>
</dbReference>
<accession>A0A8J2K518</accession>
<reference evidence="1" key="1">
    <citation type="submission" date="2021-06" db="EMBL/GenBank/DDBJ databases">
        <authorList>
            <person name="Hodson N. C."/>
            <person name="Mongue J. A."/>
            <person name="Jaron S. K."/>
        </authorList>
    </citation>
    <scope>NUCLEOTIDE SEQUENCE</scope>
</reference>
<evidence type="ECO:0000313" key="2">
    <source>
        <dbReference type="Proteomes" id="UP000708208"/>
    </source>
</evidence>
<protein>
    <submittedName>
        <fullName evidence="1">Uncharacterized protein</fullName>
    </submittedName>
</protein>